<feature type="domain" description="MADS-box" evidence="7">
    <location>
        <begin position="1"/>
        <end position="61"/>
    </location>
</feature>
<dbReference type="GO" id="GO:0003677">
    <property type="term" value="F:DNA binding"/>
    <property type="evidence" value="ECO:0007669"/>
    <property type="project" value="UniProtKB-KW"/>
</dbReference>
<sequence>MGRAKLEIKYREQPSARVNTYKSRIKGMEKKATELSVLCGVDVLFCSFSPDLNAFHYCPKEPSEFHRIIHRYKSISSLKPPCEVPSRPINSSSQEELTAITKKLEEVRQMIKSLEAEKMDYSSQNRRADLIGEDSDCCPCAVILKEDEDIYSSLEKLDEDLFVSDLPSNSSVDVCNESSFDWIICSESLFDSDTVHPDLVDIPAVTADFQF</sequence>
<comment type="caution">
    <text evidence="8">The sequence shown here is derived from an EMBL/GenBank/DDBJ whole genome shotgun (WGS) entry which is preliminary data.</text>
</comment>
<accession>A0AAV7HKV3</accession>
<dbReference type="GO" id="GO:0046983">
    <property type="term" value="F:protein dimerization activity"/>
    <property type="evidence" value="ECO:0007669"/>
    <property type="project" value="InterPro"/>
</dbReference>
<dbReference type="PRINTS" id="PR00404">
    <property type="entry name" value="MADSDOMAIN"/>
</dbReference>
<dbReference type="InterPro" id="IPR036879">
    <property type="entry name" value="TF_MADSbox_sf"/>
</dbReference>
<keyword evidence="6" id="KW-0175">Coiled coil</keyword>
<dbReference type="InterPro" id="IPR050142">
    <property type="entry name" value="MADS-box/MEF2_TF"/>
</dbReference>
<evidence type="ECO:0000256" key="5">
    <source>
        <dbReference type="ARBA" id="ARBA00023242"/>
    </source>
</evidence>
<dbReference type="Gene3D" id="3.40.1810.10">
    <property type="entry name" value="Transcription factor, MADS-box"/>
    <property type="match status" value="1"/>
</dbReference>
<dbReference type="Pfam" id="PF00319">
    <property type="entry name" value="SRF-TF"/>
    <property type="match status" value="1"/>
</dbReference>
<dbReference type="SMART" id="SM00432">
    <property type="entry name" value="MADS"/>
    <property type="match status" value="1"/>
</dbReference>
<name>A0AAV7HKV3_DENCH</name>
<reference evidence="8 9" key="1">
    <citation type="journal article" date="2021" name="Hortic Res">
        <title>Chromosome-scale assembly of the Dendrobium chrysotoxum genome enhances the understanding of orchid evolution.</title>
        <authorList>
            <person name="Zhang Y."/>
            <person name="Zhang G.Q."/>
            <person name="Zhang D."/>
            <person name="Liu X.D."/>
            <person name="Xu X.Y."/>
            <person name="Sun W.H."/>
            <person name="Yu X."/>
            <person name="Zhu X."/>
            <person name="Wang Z.W."/>
            <person name="Zhao X."/>
            <person name="Zhong W.Y."/>
            <person name="Chen H."/>
            <person name="Yin W.L."/>
            <person name="Huang T."/>
            <person name="Niu S.C."/>
            <person name="Liu Z.J."/>
        </authorList>
    </citation>
    <scope>NUCLEOTIDE SEQUENCE [LARGE SCALE GENOMIC DNA]</scope>
    <source>
        <strain evidence="8">Lindl</strain>
    </source>
</reference>
<keyword evidence="5" id="KW-0539">Nucleus</keyword>
<evidence type="ECO:0000256" key="2">
    <source>
        <dbReference type="ARBA" id="ARBA00023015"/>
    </source>
</evidence>
<evidence type="ECO:0000256" key="3">
    <source>
        <dbReference type="ARBA" id="ARBA00023125"/>
    </source>
</evidence>
<gene>
    <name evidence="8" type="ORF">IEQ34_001980</name>
</gene>
<comment type="subcellular location">
    <subcellularLocation>
        <location evidence="1">Nucleus</location>
    </subcellularLocation>
</comment>
<protein>
    <recommendedName>
        <fullName evidence="7">MADS-box domain-containing protein</fullName>
    </recommendedName>
</protein>
<dbReference type="Proteomes" id="UP000775213">
    <property type="component" value="Unassembled WGS sequence"/>
</dbReference>
<evidence type="ECO:0000313" key="9">
    <source>
        <dbReference type="Proteomes" id="UP000775213"/>
    </source>
</evidence>
<evidence type="ECO:0000256" key="6">
    <source>
        <dbReference type="SAM" id="Coils"/>
    </source>
</evidence>
<evidence type="ECO:0000259" key="7">
    <source>
        <dbReference type="PROSITE" id="PS50066"/>
    </source>
</evidence>
<keyword evidence="3" id="KW-0238">DNA-binding</keyword>
<proteinExistence type="predicted"/>
<dbReference type="InterPro" id="IPR002100">
    <property type="entry name" value="TF_MADSbox"/>
</dbReference>
<dbReference type="PANTHER" id="PTHR48019">
    <property type="entry name" value="SERUM RESPONSE FACTOR HOMOLOG"/>
    <property type="match status" value="1"/>
</dbReference>
<keyword evidence="4" id="KW-0804">Transcription</keyword>
<feature type="coiled-coil region" evidence="6">
    <location>
        <begin position="97"/>
        <end position="124"/>
    </location>
</feature>
<keyword evidence="2" id="KW-0805">Transcription regulation</keyword>
<dbReference type="EMBL" id="JAGFBR010000003">
    <property type="protein sequence ID" value="KAH0468748.1"/>
    <property type="molecule type" value="Genomic_DNA"/>
</dbReference>
<dbReference type="GO" id="GO:0005634">
    <property type="term" value="C:nucleus"/>
    <property type="evidence" value="ECO:0007669"/>
    <property type="project" value="UniProtKB-SubCell"/>
</dbReference>
<dbReference type="SUPFAM" id="SSF55455">
    <property type="entry name" value="SRF-like"/>
    <property type="match status" value="1"/>
</dbReference>
<evidence type="ECO:0000256" key="1">
    <source>
        <dbReference type="ARBA" id="ARBA00004123"/>
    </source>
</evidence>
<dbReference type="PROSITE" id="PS50066">
    <property type="entry name" value="MADS_BOX_2"/>
    <property type="match status" value="1"/>
</dbReference>
<organism evidence="8 9">
    <name type="scientific">Dendrobium chrysotoxum</name>
    <name type="common">Orchid</name>
    <dbReference type="NCBI Taxonomy" id="161865"/>
    <lineage>
        <taxon>Eukaryota</taxon>
        <taxon>Viridiplantae</taxon>
        <taxon>Streptophyta</taxon>
        <taxon>Embryophyta</taxon>
        <taxon>Tracheophyta</taxon>
        <taxon>Spermatophyta</taxon>
        <taxon>Magnoliopsida</taxon>
        <taxon>Liliopsida</taxon>
        <taxon>Asparagales</taxon>
        <taxon>Orchidaceae</taxon>
        <taxon>Epidendroideae</taxon>
        <taxon>Malaxideae</taxon>
        <taxon>Dendrobiinae</taxon>
        <taxon>Dendrobium</taxon>
    </lineage>
</organism>
<dbReference type="AlphaFoldDB" id="A0AAV7HKV3"/>
<evidence type="ECO:0000256" key="4">
    <source>
        <dbReference type="ARBA" id="ARBA00023163"/>
    </source>
</evidence>
<keyword evidence="9" id="KW-1185">Reference proteome</keyword>
<evidence type="ECO:0000313" key="8">
    <source>
        <dbReference type="EMBL" id="KAH0468748.1"/>
    </source>
</evidence>